<dbReference type="Proteomes" id="UP000193553">
    <property type="component" value="Unassembled WGS sequence"/>
</dbReference>
<evidence type="ECO:0000313" key="2">
    <source>
        <dbReference type="Proteomes" id="UP000193553"/>
    </source>
</evidence>
<gene>
    <name evidence="1" type="ORF">BSZ18_26015</name>
</gene>
<name>A0A1X3FLM9_9BRAD</name>
<dbReference type="AlphaFoldDB" id="A0A1X3FLM9"/>
<accession>A0A1X3FLM9</accession>
<proteinExistence type="predicted"/>
<dbReference type="EMBL" id="NAFI01000182">
    <property type="protein sequence ID" value="OSJ05618.1"/>
    <property type="molecule type" value="Genomic_DNA"/>
</dbReference>
<protein>
    <submittedName>
        <fullName evidence="1">Uncharacterized protein</fullName>
    </submittedName>
</protein>
<evidence type="ECO:0000313" key="1">
    <source>
        <dbReference type="EMBL" id="OSJ05618.1"/>
    </source>
</evidence>
<comment type="caution">
    <text evidence="1">The sequence shown here is derived from an EMBL/GenBank/DDBJ whole genome shotgun (WGS) entry which is preliminary data.</text>
</comment>
<reference evidence="1 2" key="1">
    <citation type="submission" date="2017-03" db="EMBL/GenBank/DDBJ databases">
        <title>Whole genome sequences of fourteen strains of Bradyrhizobium canariense and one strain of Bradyrhizobium japonicum isolated from Lupinus (Papilionoideae: Genisteae) species in Algeria.</title>
        <authorList>
            <person name="Crovadore J."/>
            <person name="Chekireb D."/>
            <person name="Brachmann A."/>
            <person name="Chablais R."/>
            <person name="Cochard B."/>
            <person name="Lefort F."/>
        </authorList>
    </citation>
    <scope>NUCLEOTIDE SEQUENCE [LARGE SCALE GENOMIC DNA]</scope>
    <source>
        <strain evidence="1 2">UBMA195</strain>
    </source>
</reference>
<sequence length="92" mass="9840">MSEREARSMVAGVLFGAVVLLPLPSASSAEPQIKLQYGLKIPNGWADGLTSSLSSRAACQRLLAQMPQDAPARSMTRCLVRMDPNAKPLPMS</sequence>
<organism evidence="1 2">
    <name type="scientific">Bradyrhizobium canariense</name>
    <dbReference type="NCBI Taxonomy" id="255045"/>
    <lineage>
        <taxon>Bacteria</taxon>
        <taxon>Pseudomonadati</taxon>
        <taxon>Pseudomonadota</taxon>
        <taxon>Alphaproteobacteria</taxon>
        <taxon>Hyphomicrobiales</taxon>
        <taxon>Nitrobacteraceae</taxon>
        <taxon>Bradyrhizobium</taxon>
    </lineage>
</organism>